<accession>A0ABW5V7R9</accession>
<feature type="binding site" evidence="12">
    <location>
        <begin position="14"/>
        <end position="16"/>
    </location>
    <ligand>
        <name>substrate</name>
    </ligand>
</feature>
<dbReference type="InterPro" id="IPR029056">
    <property type="entry name" value="Ribokinase-like"/>
</dbReference>
<dbReference type="EMBL" id="JBHUNA010000038">
    <property type="protein sequence ID" value="MFD2762098.1"/>
    <property type="molecule type" value="Genomic_DNA"/>
</dbReference>
<organism evidence="14 15">
    <name type="scientific">Lentibacillus juripiscarius</name>
    <dbReference type="NCBI Taxonomy" id="257446"/>
    <lineage>
        <taxon>Bacteria</taxon>
        <taxon>Bacillati</taxon>
        <taxon>Bacillota</taxon>
        <taxon>Bacilli</taxon>
        <taxon>Bacillales</taxon>
        <taxon>Bacillaceae</taxon>
        <taxon>Lentibacillus</taxon>
    </lineage>
</organism>
<dbReference type="CDD" id="cd01174">
    <property type="entry name" value="ribokinase"/>
    <property type="match status" value="1"/>
</dbReference>
<keyword evidence="5 12" id="KW-0479">Metal-binding</keyword>
<feature type="binding site" evidence="12">
    <location>
        <position position="142"/>
    </location>
    <ligand>
        <name>substrate</name>
    </ligand>
</feature>
<feature type="binding site" evidence="12">
    <location>
        <position position="235"/>
    </location>
    <ligand>
        <name>K(+)</name>
        <dbReference type="ChEBI" id="CHEBI:29103"/>
    </ligand>
</feature>
<evidence type="ECO:0000256" key="5">
    <source>
        <dbReference type="ARBA" id="ARBA00022723"/>
    </source>
</evidence>
<comment type="subcellular location">
    <subcellularLocation>
        <location evidence="12">Cytoplasm</location>
    </subcellularLocation>
</comment>
<dbReference type="InterPro" id="IPR002139">
    <property type="entry name" value="Ribo/fructo_kinase"/>
</dbReference>
<evidence type="ECO:0000313" key="14">
    <source>
        <dbReference type="EMBL" id="MFD2762098.1"/>
    </source>
</evidence>
<feature type="binding site" evidence="12">
    <location>
        <position position="186"/>
    </location>
    <ligand>
        <name>ATP</name>
        <dbReference type="ChEBI" id="CHEBI:30616"/>
    </ligand>
</feature>
<keyword evidence="15" id="KW-1185">Reference proteome</keyword>
<feature type="active site" description="Proton acceptor" evidence="12">
    <location>
        <position position="241"/>
    </location>
</feature>
<dbReference type="PANTHER" id="PTHR10584:SF166">
    <property type="entry name" value="RIBOKINASE"/>
    <property type="match status" value="1"/>
</dbReference>
<comment type="catalytic activity">
    <reaction evidence="12">
        <text>D-ribose + ATP = D-ribose 5-phosphate + ADP + H(+)</text>
        <dbReference type="Rhea" id="RHEA:13697"/>
        <dbReference type="ChEBI" id="CHEBI:15378"/>
        <dbReference type="ChEBI" id="CHEBI:30616"/>
        <dbReference type="ChEBI" id="CHEBI:47013"/>
        <dbReference type="ChEBI" id="CHEBI:78346"/>
        <dbReference type="ChEBI" id="CHEBI:456216"/>
        <dbReference type="EC" id="2.7.1.15"/>
    </reaction>
</comment>
<comment type="subunit">
    <text evidence="12">Homodimer.</text>
</comment>
<feature type="binding site" evidence="12">
    <location>
        <position position="237"/>
    </location>
    <ligand>
        <name>K(+)</name>
        <dbReference type="ChEBI" id="CHEBI:29103"/>
    </ligand>
</feature>
<keyword evidence="4 12" id="KW-0808">Transferase</keyword>
<dbReference type="EC" id="2.7.1.15" evidence="2 12"/>
<feature type="binding site" evidence="12">
    <location>
        <position position="265"/>
    </location>
    <ligand>
        <name>ATP</name>
        <dbReference type="ChEBI" id="CHEBI:30616"/>
    </ligand>
</feature>
<keyword evidence="6 12" id="KW-0547">Nucleotide-binding</keyword>
<comment type="activity regulation">
    <text evidence="12">Activated by a monovalent cation that binds near, but not in, the active site. The most likely occupant of the site in vivo is potassium. Ion binding induces a conformational change that may alter substrate affinity.</text>
</comment>
<feature type="binding site" evidence="12">
    <location>
        <begin position="209"/>
        <end position="214"/>
    </location>
    <ligand>
        <name>ATP</name>
        <dbReference type="ChEBI" id="CHEBI:30616"/>
    </ligand>
</feature>
<feature type="binding site" evidence="12">
    <location>
        <begin position="240"/>
        <end position="241"/>
    </location>
    <ligand>
        <name>ATP</name>
        <dbReference type="ChEBI" id="CHEBI:30616"/>
    </ligand>
</feature>
<evidence type="ECO:0000256" key="9">
    <source>
        <dbReference type="ARBA" id="ARBA00022842"/>
    </source>
</evidence>
<evidence type="ECO:0000256" key="3">
    <source>
        <dbReference type="ARBA" id="ARBA00016943"/>
    </source>
</evidence>
<dbReference type="Pfam" id="PF00294">
    <property type="entry name" value="PfkB"/>
    <property type="match status" value="1"/>
</dbReference>
<feature type="binding site" evidence="12">
    <location>
        <position position="274"/>
    </location>
    <ligand>
        <name>K(+)</name>
        <dbReference type="ChEBI" id="CHEBI:29103"/>
    </ligand>
</feature>
<keyword evidence="10 12" id="KW-0630">Potassium</keyword>
<keyword evidence="8 12" id="KW-0067">ATP-binding</keyword>
<evidence type="ECO:0000256" key="8">
    <source>
        <dbReference type="ARBA" id="ARBA00022840"/>
    </source>
</evidence>
<evidence type="ECO:0000256" key="7">
    <source>
        <dbReference type="ARBA" id="ARBA00022777"/>
    </source>
</evidence>
<dbReference type="InterPro" id="IPR011611">
    <property type="entry name" value="PfkB_dom"/>
</dbReference>
<dbReference type="InterPro" id="IPR002173">
    <property type="entry name" value="Carboh/pur_kinase_PfkB_CS"/>
</dbReference>
<keyword evidence="11 12" id="KW-0119">Carbohydrate metabolism</keyword>
<comment type="similarity">
    <text evidence="12">Belongs to the carbohydrate kinase PfkB family. Ribokinase subfamily.</text>
</comment>
<dbReference type="PANTHER" id="PTHR10584">
    <property type="entry name" value="SUGAR KINASE"/>
    <property type="match status" value="1"/>
</dbReference>
<dbReference type="InterPro" id="IPR011877">
    <property type="entry name" value="Ribokinase"/>
</dbReference>
<proteinExistence type="inferred from homology"/>
<keyword evidence="7 12" id="KW-0418">Kinase</keyword>
<dbReference type="SUPFAM" id="SSF53613">
    <property type="entry name" value="Ribokinase-like"/>
    <property type="match status" value="1"/>
</dbReference>
<feature type="binding site" evidence="12">
    <location>
        <position position="276"/>
    </location>
    <ligand>
        <name>K(+)</name>
        <dbReference type="ChEBI" id="CHEBI:29103"/>
    </ligand>
</feature>
<protein>
    <recommendedName>
        <fullName evidence="3 12">Ribokinase</fullName>
        <shortName evidence="12">RK</shortName>
        <ecNumber evidence="2 12">2.7.1.15</ecNumber>
    </recommendedName>
</protein>
<dbReference type="HAMAP" id="MF_01987">
    <property type="entry name" value="Ribokinase"/>
    <property type="match status" value="1"/>
</dbReference>
<evidence type="ECO:0000256" key="12">
    <source>
        <dbReference type="HAMAP-Rule" id="MF_01987"/>
    </source>
</evidence>
<gene>
    <name evidence="12 14" type="primary">rbsK</name>
    <name evidence="14" type="ORF">ACFSUO_14155</name>
</gene>
<comment type="similarity">
    <text evidence="1">Belongs to the carbohydrate kinase pfkB family.</text>
</comment>
<feature type="domain" description="Carbohydrate kinase PfkB" evidence="13">
    <location>
        <begin position="6"/>
        <end position="283"/>
    </location>
</feature>
<evidence type="ECO:0000259" key="13">
    <source>
        <dbReference type="Pfam" id="PF00294"/>
    </source>
</evidence>
<dbReference type="GO" id="GO:0004747">
    <property type="term" value="F:ribokinase activity"/>
    <property type="evidence" value="ECO:0007669"/>
    <property type="project" value="UniProtKB-EC"/>
</dbReference>
<evidence type="ECO:0000256" key="2">
    <source>
        <dbReference type="ARBA" id="ARBA00012035"/>
    </source>
</evidence>
<dbReference type="NCBIfam" id="TIGR02152">
    <property type="entry name" value="D_ribokin_bact"/>
    <property type="match status" value="1"/>
</dbReference>
<reference evidence="15" key="1">
    <citation type="journal article" date="2019" name="Int. J. Syst. Evol. Microbiol.">
        <title>The Global Catalogue of Microorganisms (GCM) 10K type strain sequencing project: providing services to taxonomists for standard genome sequencing and annotation.</title>
        <authorList>
            <consortium name="The Broad Institute Genomics Platform"/>
            <consortium name="The Broad Institute Genome Sequencing Center for Infectious Disease"/>
            <person name="Wu L."/>
            <person name="Ma J."/>
        </authorList>
    </citation>
    <scope>NUCLEOTIDE SEQUENCE [LARGE SCALE GENOMIC DNA]</scope>
    <source>
        <strain evidence="15">TISTR 1535</strain>
    </source>
</reference>
<comment type="caution">
    <text evidence="14">The sequence shown here is derived from an EMBL/GenBank/DDBJ whole genome shotgun (WGS) entry which is preliminary data.</text>
</comment>
<evidence type="ECO:0000256" key="10">
    <source>
        <dbReference type="ARBA" id="ARBA00022958"/>
    </source>
</evidence>
<sequence length="298" mass="31265">MNAEPSVCIVGSMNMDLTVTTDKVPQQGETVMGNEFFANPGGKGANQATAAARMGANVHFIGAVGDDVFGQTLLANMKNEQIRTEGIDTIAETSTGTATIILSDQDNRIIVAPGANNLVTPELVKRHRDLIAGSDIVLLQLEVPMETIVAVVEAAAEIGVPVILNPAPYQKLPESVLKGCAWLTPNELEAAAFAEDPLYETIREKLIITRGASGASFTENGRERHVAGYDMSVMDTTGAGDTFNGALAAELARGTAPDEAIRTANAAAALSVTKVGAQGGMPEKQAVEAFLQERKTSE</sequence>
<dbReference type="RefSeq" id="WP_382395267.1">
    <property type="nucleotide sequence ID" value="NZ_JBHUNA010000038.1"/>
</dbReference>
<keyword evidence="12" id="KW-0963">Cytoplasm</keyword>
<feature type="binding site" evidence="12">
    <location>
        <position position="241"/>
    </location>
    <ligand>
        <name>substrate</name>
    </ligand>
</feature>
<keyword evidence="9 12" id="KW-0460">Magnesium</keyword>
<comment type="cofactor">
    <cofactor evidence="12">
        <name>Mg(2+)</name>
        <dbReference type="ChEBI" id="CHEBI:18420"/>
    </cofactor>
    <text evidence="12">Requires a divalent cation, most likely magnesium in vivo, as an electrophilic catalyst to aid phosphoryl group transfer. It is the chelate of the metal and the nucleotide that is the actual substrate.</text>
</comment>
<feature type="binding site" evidence="12">
    <location>
        <position position="271"/>
    </location>
    <ligand>
        <name>K(+)</name>
        <dbReference type="ChEBI" id="CHEBI:29103"/>
    </ligand>
</feature>
<comment type="pathway">
    <text evidence="12">Carbohydrate metabolism; D-ribose degradation; D-ribose 5-phosphate from beta-D-ribopyranose: step 2/2.</text>
</comment>
<comment type="function">
    <text evidence="12">Catalyzes the phosphorylation of ribose at O-5 in a reaction requiring ATP and magnesium. The resulting D-ribose-5-phosphate can then be used either for sythesis of nucleotides, histidine, and tryptophan, or as a component of the pentose phosphate pathway.</text>
</comment>
<dbReference type="PROSITE" id="PS00584">
    <property type="entry name" value="PFKB_KINASES_2"/>
    <property type="match status" value="1"/>
</dbReference>
<name>A0ABW5V7R9_9BACI</name>
<evidence type="ECO:0000256" key="4">
    <source>
        <dbReference type="ARBA" id="ARBA00022679"/>
    </source>
</evidence>
<evidence type="ECO:0000313" key="15">
    <source>
        <dbReference type="Proteomes" id="UP001597502"/>
    </source>
</evidence>
<evidence type="ECO:0000256" key="1">
    <source>
        <dbReference type="ARBA" id="ARBA00005380"/>
    </source>
</evidence>
<dbReference type="Proteomes" id="UP001597502">
    <property type="component" value="Unassembled WGS sequence"/>
</dbReference>
<comment type="caution">
    <text evidence="12">Lacks conserved residue(s) required for the propagation of feature annotation.</text>
</comment>
<evidence type="ECO:0000256" key="6">
    <source>
        <dbReference type="ARBA" id="ARBA00022741"/>
    </source>
</evidence>
<dbReference type="Gene3D" id="3.40.1190.20">
    <property type="match status" value="1"/>
</dbReference>
<feature type="binding site" evidence="12">
    <location>
        <begin position="42"/>
        <end position="46"/>
    </location>
    <ligand>
        <name>substrate</name>
    </ligand>
</feature>
<dbReference type="PRINTS" id="PR00990">
    <property type="entry name" value="RIBOKINASE"/>
</dbReference>
<evidence type="ECO:0000256" key="11">
    <source>
        <dbReference type="ARBA" id="ARBA00023277"/>
    </source>
</evidence>